<dbReference type="KEGG" id="cars:E1B03_02470"/>
<gene>
    <name evidence="1" type="ORF">E1B03_02470</name>
</gene>
<name>A0A4P6WFG4_9ENTR</name>
<dbReference type="EMBL" id="CP037864">
    <property type="protein sequence ID" value="QBM21354.1"/>
    <property type="molecule type" value="Genomic_DNA"/>
</dbReference>
<protein>
    <submittedName>
        <fullName evidence="1">Uncharacterized protein</fullName>
    </submittedName>
</protein>
<keyword evidence="2" id="KW-1185">Reference proteome</keyword>
<dbReference type="Proteomes" id="UP000293850">
    <property type="component" value="Chromosome"/>
</dbReference>
<evidence type="ECO:0000313" key="2">
    <source>
        <dbReference type="Proteomes" id="UP000293850"/>
    </source>
</evidence>
<reference evidence="1 2" key="1">
    <citation type="submission" date="2019-03" db="EMBL/GenBank/DDBJ databases">
        <title>Complete genome sequence of an arsenate-respiring bacteria, Citrobacter sp. LY-1.</title>
        <authorList>
            <person name="Wang H."/>
            <person name="Liu Y."/>
            <person name="Li Q."/>
            <person name="Huang J."/>
        </authorList>
    </citation>
    <scope>NUCLEOTIDE SEQUENCE [LARGE SCALE GENOMIC DNA]</scope>
    <source>
        <strain evidence="1 2">LY-1</strain>
    </source>
</reference>
<sequence>MAKNSANAPYGASLLCGGIVTKTFAQRSRIFNFRFCPLLFLLKDARIKKGSQKRSCGLWITLCVKGYKAGFCCGMQQSVIFLSFKGCGPQETPYNAPPSTRRM</sequence>
<dbReference type="AlphaFoldDB" id="A0A4P6WFG4"/>
<organism evidence="1 2">
    <name type="scientific">Citrobacter arsenatis</name>
    <dbReference type="NCBI Taxonomy" id="2546350"/>
    <lineage>
        <taxon>Bacteria</taxon>
        <taxon>Pseudomonadati</taxon>
        <taxon>Pseudomonadota</taxon>
        <taxon>Gammaproteobacteria</taxon>
        <taxon>Enterobacterales</taxon>
        <taxon>Enterobacteriaceae</taxon>
        <taxon>Citrobacter</taxon>
    </lineage>
</organism>
<proteinExistence type="predicted"/>
<accession>A0A4P6WFG4</accession>
<evidence type="ECO:0000313" key="1">
    <source>
        <dbReference type="EMBL" id="QBM21354.1"/>
    </source>
</evidence>